<dbReference type="EMBL" id="GBHO01021612">
    <property type="protein sequence ID" value="JAG21992.1"/>
    <property type="molecule type" value="Transcribed_RNA"/>
</dbReference>
<sequence length="103" mass="12002">RTCVEQMRSWTKGKKEPFAIPMMWREHQNHVNDCYFSMTEVVGLSSKNKKSLVYPNLQSAMRPVPHNETLPIPDPPMNLEHIVLVEEDTILENENRGSFIRAH</sequence>
<reference evidence="1" key="1">
    <citation type="journal article" date="2014" name="PLoS ONE">
        <title>Transcriptome-Based Identification of ABC Transporters in the Western Tarnished Plant Bug Lygus hesperus.</title>
        <authorList>
            <person name="Hull J.J."/>
            <person name="Chaney K."/>
            <person name="Geib S.M."/>
            <person name="Fabrick J.A."/>
            <person name="Brent C.S."/>
            <person name="Walsh D."/>
            <person name="Lavine L.C."/>
        </authorList>
    </citation>
    <scope>NUCLEOTIDE SEQUENCE</scope>
</reference>
<evidence type="ECO:0000313" key="1">
    <source>
        <dbReference type="EMBL" id="JAG21992.1"/>
    </source>
</evidence>
<reference evidence="1" key="2">
    <citation type="submission" date="2014-07" db="EMBL/GenBank/DDBJ databases">
        <authorList>
            <person name="Hull J."/>
        </authorList>
    </citation>
    <scope>NUCLEOTIDE SEQUENCE</scope>
</reference>
<accession>A0A0A9XMP4</accession>
<name>A0A0A9XMP4_LYGHE</name>
<feature type="non-terminal residue" evidence="1">
    <location>
        <position position="1"/>
    </location>
</feature>
<proteinExistence type="predicted"/>
<organism evidence="1">
    <name type="scientific">Lygus hesperus</name>
    <name type="common">Western plant bug</name>
    <dbReference type="NCBI Taxonomy" id="30085"/>
    <lineage>
        <taxon>Eukaryota</taxon>
        <taxon>Metazoa</taxon>
        <taxon>Ecdysozoa</taxon>
        <taxon>Arthropoda</taxon>
        <taxon>Hexapoda</taxon>
        <taxon>Insecta</taxon>
        <taxon>Pterygota</taxon>
        <taxon>Neoptera</taxon>
        <taxon>Paraneoptera</taxon>
        <taxon>Hemiptera</taxon>
        <taxon>Heteroptera</taxon>
        <taxon>Panheteroptera</taxon>
        <taxon>Cimicomorpha</taxon>
        <taxon>Miridae</taxon>
        <taxon>Mirini</taxon>
        <taxon>Lygus</taxon>
    </lineage>
</organism>
<dbReference type="AlphaFoldDB" id="A0A0A9XMP4"/>
<gene>
    <name evidence="1" type="primary">nar1</name>
    <name evidence="1" type="ORF">CM83_9241</name>
</gene>
<protein>
    <submittedName>
        <fullName evidence="1">Cytosolic Fe-S cluster assembly factor nar1</fullName>
    </submittedName>
</protein>